<dbReference type="AlphaFoldDB" id="A0A2W0H465"/>
<dbReference type="Proteomes" id="UP000248066">
    <property type="component" value="Unassembled WGS sequence"/>
</dbReference>
<dbReference type="GO" id="GO:0003677">
    <property type="term" value="F:DNA binding"/>
    <property type="evidence" value="ECO:0007669"/>
    <property type="project" value="UniProtKB-KW"/>
</dbReference>
<evidence type="ECO:0000259" key="5">
    <source>
        <dbReference type="Pfam" id="PF01420"/>
    </source>
</evidence>
<dbReference type="CDD" id="cd17515">
    <property type="entry name" value="RMtype1_S_MjaORF132P_Sau1132ORF3780P-TRD1-CR1_like"/>
    <property type="match status" value="1"/>
</dbReference>
<evidence type="ECO:0000256" key="3">
    <source>
        <dbReference type="ARBA" id="ARBA00023125"/>
    </source>
</evidence>
<feature type="domain" description="Type I restriction modification DNA specificity" evidence="5">
    <location>
        <begin position="27"/>
        <end position="202"/>
    </location>
</feature>
<evidence type="ECO:0000256" key="4">
    <source>
        <dbReference type="ARBA" id="ARBA00038652"/>
    </source>
</evidence>
<accession>A0A2W0H465</accession>
<dbReference type="REBASE" id="291234">
    <property type="entry name" value="S.BspYSP3ORF13090P"/>
</dbReference>
<dbReference type="OrthoDB" id="9811611at2"/>
<keyword evidence="3" id="KW-0238">DNA-binding</keyword>
<gene>
    <name evidence="6" type="ORF">CR205_13095</name>
</gene>
<feature type="domain" description="Type I restriction modification DNA specificity" evidence="5">
    <location>
        <begin position="290"/>
        <end position="446"/>
    </location>
</feature>
<dbReference type="Gene3D" id="3.90.220.20">
    <property type="entry name" value="DNA methylase specificity domains"/>
    <property type="match status" value="2"/>
</dbReference>
<dbReference type="Pfam" id="PF01420">
    <property type="entry name" value="Methylase_S"/>
    <property type="match status" value="2"/>
</dbReference>
<proteinExistence type="inferred from homology"/>
<dbReference type="EMBL" id="PDOF01000002">
    <property type="protein sequence ID" value="PYZ96634.1"/>
    <property type="molecule type" value="Genomic_DNA"/>
</dbReference>
<evidence type="ECO:0000313" key="7">
    <source>
        <dbReference type="Proteomes" id="UP000248066"/>
    </source>
</evidence>
<comment type="caution">
    <text evidence="6">The sequence shown here is derived from an EMBL/GenBank/DDBJ whole genome shotgun (WGS) entry which is preliminary data.</text>
</comment>
<dbReference type="PANTHER" id="PTHR43140:SF1">
    <property type="entry name" value="TYPE I RESTRICTION ENZYME ECOKI SPECIFICITY SUBUNIT"/>
    <property type="match status" value="1"/>
</dbReference>
<name>A0A2W0H465_9BACI</name>
<evidence type="ECO:0000256" key="2">
    <source>
        <dbReference type="ARBA" id="ARBA00022747"/>
    </source>
</evidence>
<dbReference type="SUPFAM" id="SSF116734">
    <property type="entry name" value="DNA methylase specificity domain"/>
    <property type="match status" value="2"/>
</dbReference>
<dbReference type="RefSeq" id="WP_110520531.1">
    <property type="nucleotide sequence ID" value="NZ_PDOF01000002.1"/>
</dbReference>
<dbReference type="PANTHER" id="PTHR43140">
    <property type="entry name" value="TYPE-1 RESTRICTION ENZYME ECOKI SPECIFICITY PROTEIN"/>
    <property type="match status" value="1"/>
</dbReference>
<evidence type="ECO:0000313" key="6">
    <source>
        <dbReference type="EMBL" id="PYZ96634.1"/>
    </source>
</evidence>
<keyword evidence="7" id="KW-1185">Reference proteome</keyword>
<dbReference type="InterPro" id="IPR051212">
    <property type="entry name" value="Type-I_RE_S_subunit"/>
</dbReference>
<dbReference type="GO" id="GO:0009307">
    <property type="term" value="P:DNA restriction-modification system"/>
    <property type="evidence" value="ECO:0007669"/>
    <property type="project" value="UniProtKB-KW"/>
</dbReference>
<comment type="similarity">
    <text evidence="1">Belongs to the type-I restriction system S methylase family.</text>
</comment>
<reference evidence="6 7" key="1">
    <citation type="submission" date="2017-10" db="EMBL/GenBank/DDBJ databases">
        <title>Bacillus sp. nov., a halophilic bacterium isolated from a Yangshapao Lake.</title>
        <authorList>
            <person name="Wang H."/>
        </authorList>
    </citation>
    <scope>NUCLEOTIDE SEQUENCE [LARGE SCALE GENOMIC DNA]</scope>
    <source>
        <strain evidence="6 7">YSP-3</strain>
    </source>
</reference>
<comment type="subunit">
    <text evidence="4">The methyltransferase is composed of M and S polypeptides.</text>
</comment>
<keyword evidence="2" id="KW-0680">Restriction system</keyword>
<dbReference type="InterPro" id="IPR000055">
    <property type="entry name" value="Restrct_endonuc_typeI_TRD"/>
</dbReference>
<protein>
    <recommendedName>
        <fullName evidence="5">Type I restriction modification DNA specificity domain-containing protein</fullName>
    </recommendedName>
</protein>
<sequence length="497" mass="57296">MSSKKNSIEEQLEDALVPIQEQPYKIPENWVWVKSEYIAKWGSGGTPSRKKGEYYHGDIPWLKTGELRDNVIYNSKEMITEEGLRKSSAKLFKKGSVAIAMYGATIGRLGILGIDASTNQACAVGTPHSMTYNKFMFYYFLARRKSLIELGKGGAQPNISQTIIKSFPYPLPPYNEQKRIADKVQRLLTKVDEAKQLIEEAKESFKLRKEGILKKAFEGKFTRKWRSENGTTNLAEREEFFSRIKEQRLDVVQTKRELNEVSEMYNRFDLKKDVDENGWLLMKANMFCHNVNCGKTPSKAISDKEEIPFLKVYNIVNNKINFSYKQQFIPKDVQTSKLKSSALYPGDVIMNIVGPPLKKIAIIPSDFPEWNMNQAIVRFRPIKQVLPKYVYYCLQYERTLEKVINNTRGVVGQTNISVRQSRNLVMPIPPIEEQNELVKVLDETLDKELYIKELLEQEKTLDLLKQTILSKAFCGRLGTRDPNEESVFELIKRNINS</sequence>
<evidence type="ECO:0000256" key="1">
    <source>
        <dbReference type="ARBA" id="ARBA00010923"/>
    </source>
</evidence>
<organism evidence="6 7">
    <name type="scientific">Alteribacter lacisalsi</name>
    <dbReference type="NCBI Taxonomy" id="2045244"/>
    <lineage>
        <taxon>Bacteria</taxon>
        <taxon>Bacillati</taxon>
        <taxon>Bacillota</taxon>
        <taxon>Bacilli</taxon>
        <taxon>Bacillales</taxon>
        <taxon>Bacillaceae</taxon>
        <taxon>Alteribacter</taxon>
    </lineage>
</organism>
<dbReference type="InterPro" id="IPR044946">
    <property type="entry name" value="Restrct_endonuc_typeI_TRD_sf"/>
</dbReference>